<dbReference type="PANTHER" id="PTHR12966:SF0">
    <property type="entry name" value="NADH DEHYDROGENASE [UBIQUINONE] 1 ALPHA SUBCOMPLEX SUBUNIT 13"/>
    <property type="match status" value="1"/>
</dbReference>
<organism evidence="13 14">
    <name type="scientific">Thanatephorus cucumeris (strain AG1-IB / isolate 7/3/14)</name>
    <name type="common">Lettuce bottom rot fungus</name>
    <name type="synonym">Rhizoctonia solani</name>
    <dbReference type="NCBI Taxonomy" id="1108050"/>
    <lineage>
        <taxon>Eukaryota</taxon>
        <taxon>Fungi</taxon>
        <taxon>Dikarya</taxon>
        <taxon>Basidiomycota</taxon>
        <taxon>Agaricomycotina</taxon>
        <taxon>Agaricomycetes</taxon>
        <taxon>Cantharellales</taxon>
        <taxon>Ceratobasidiaceae</taxon>
        <taxon>Rhizoctonia</taxon>
        <taxon>Rhizoctonia solani AG-1</taxon>
    </lineage>
</organism>
<evidence type="ECO:0000256" key="6">
    <source>
        <dbReference type="ARBA" id="ARBA00022792"/>
    </source>
</evidence>
<feature type="compositionally biased region" description="Low complexity" evidence="11">
    <location>
        <begin position="225"/>
        <end position="237"/>
    </location>
</feature>
<dbReference type="AlphaFoldDB" id="A0A0B7FU51"/>
<keyword evidence="7" id="KW-0249">Electron transport</keyword>
<evidence type="ECO:0000256" key="11">
    <source>
        <dbReference type="SAM" id="MobiDB-lite"/>
    </source>
</evidence>
<keyword evidence="14" id="KW-1185">Reference proteome</keyword>
<feature type="region of interest" description="Disordered" evidence="11">
    <location>
        <begin position="192"/>
        <end position="211"/>
    </location>
</feature>
<evidence type="ECO:0000256" key="8">
    <source>
        <dbReference type="ARBA" id="ARBA00022989"/>
    </source>
</evidence>
<keyword evidence="6" id="KW-0999">Mitochondrion inner membrane</keyword>
<sequence>MGKWSPAYYDDLLHMKFRCLTYNSVDKLRKLKVEDDLVDSHPEFRITHEQFIQALDVTDSFTQQLIEILVKEVATRRHNSRSNRGSSRPTAACSARTANALFALWESCRGAPPAHLSRRGEFLFGSHVWDGDSETEDVGMDELTPEPEPLMFGDQAPVTLGSRIGNSLRDAASSSSTWSSWRPLDLVFSPPNQPLEITSPPPPAPSTRPHNSLLSLVSARNPVTRPSSIRRPASASSVTYFRPRHRTADFEAQTQRLRDRARARDLLGYASGLNMGSDSNSTTMANQVPPESFARRESGPRSDEEPLETRSSILSPELPPAPMPAHAHPHSGGPSHSTLRRVTSELSSLDRSMEAHRRELTAAREDFAARFRRGVSTFAPIHRRSESPISITGPSSSSTSTMTDLKMPVTYRQDMPPPGGFEAIKYKRSLPFRGPSGAVLLGGIAAVCAYGFYKVGKGNLERRELKRENTWARIYLVPLLLAEGDRDAYRREQASLAREREIMKDVKGWEAGKMHWPHPLDARHPFPFASALTLPPYL</sequence>
<dbReference type="PANTHER" id="PTHR12966">
    <property type="entry name" value="NADH DEHYDROGENASE UBIQUINONE 1 ALPHA SUBCOMPLEX SUBUNIT 13"/>
    <property type="match status" value="1"/>
</dbReference>
<comment type="similarity">
    <text evidence="2">Belongs to the complex I NDUFA13 subunit family.</text>
</comment>
<keyword evidence="9" id="KW-0496">Mitochondrion</keyword>
<accession>A0A0B7FU51</accession>
<proteinExistence type="inferred from homology"/>
<evidence type="ECO:0000256" key="12">
    <source>
        <dbReference type="SAM" id="Phobius"/>
    </source>
</evidence>
<feature type="compositionally biased region" description="Basic and acidic residues" evidence="11">
    <location>
        <begin position="293"/>
        <end position="308"/>
    </location>
</feature>
<dbReference type="GO" id="GO:0005743">
    <property type="term" value="C:mitochondrial inner membrane"/>
    <property type="evidence" value="ECO:0007669"/>
    <property type="project" value="UniProtKB-SubCell"/>
</dbReference>
<evidence type="ECO:0000256" key="5">
    <source>
        <dbReference type="ARBA" id="ARBA00022692"/>
    </source>
</evidence>
<protein>
    <submittedName>
        <fullName evidence="13">NADH dehydrogenase [ubiquinone] 1 alpha subcomplex subunit 13</fullName>
    </submittedName>
</protein>
<gene>
    <name evidence="13" type="ORF">RSOLAG1IB_03691</name>
</gene>
<evidence type="ECO:0000256" key="2">
    <source>
        <dbReference type="ARBA" id="ARBA00007312"/>
    </source>
</evidence>
<dbReference type="OrthoDB" id="3253137at2759"/>
<dbReference type="Proteomes" id="UP000059188">
    <property type="component" value="Unassembled WGS sequence"/>
</dbReference>
<keyword evidence="10 12" id="KW-0472">Membrane</keyword>
<dbReference type="Pfam" id="PF06212">
    <property type="entry name" value="GRIM-19"/>
    <property type="match status" value="1"/>
</dbReference>
<feature type="compositionally biased region" description="Polar residues" evidence="11">
    <location>
        <begin position="340"/>
        <end position="350"/>
    </location>
</feature>
<dbReference type="STRING" id="1108050.A0A0B7FU51"/>
<evidence type="ECO:0000256" key="4">
    <source>
        <dbReference type="ARBA" id="ARBA00022660"/>
    </source>
</evidence>
<feature type="compositionally biased region" description="Polar residues" evidence="11">
    <location>
        <begin position="274"/>
        <end position="286"/>
    </location>
</feature>
<keyword evidence="8 12" id="KW-1133">Transmembrane helix</keyword>
<evidence type="ECO:0000256" key="3">
    <source>
        <dbReference type="ARBA" id="ARBA00022448"/>
    </source>
</evidence>
<comment type="subcellular location">
    <subcellularLocation>
        <location evidence="1">Mitochondrion inner membrane</location>
        <topology evidence="1">Single-pass membrane protein</topology>
        <orientation evidence="1">Matrix side</orientation>
    </subcellularLocation>
</comment>
<dbReference type="GO" id="GO:0045271">
    <property type="term" value="C:respiratory chain complex I"/>
    <property type="evidence" value="ECO:0007669"/>
    <property type="project" value="UniProtKB-ARBA"/>
</dbReference>
<feature type="transmembrane region" description="Helical" evidence="12">
    <location>
        <begin position="434"/>
        <end position="453"/>
    </location>
</feature>
<keyword evidence="13" id="KW-0830">Ubiquinone</keyword>
<evidence type="ECO:0000256" key="1">
    <source>
        <dbReference type="ARBA" id="ARBA00004298"/>
    </source>
</evidence>
<feature type="region of interest" description="Disordered" evidence="11">
    <location>
        <begin position="272"/>
        <end position="352"/>
    </location>
</feature>
<evidence type="ECO:0000256" key="7">
    <source>
        <dbReference type="ARBA" id="ARBA00022982"/>
    </source>
</evidence>
<dbReference type="InterPro" id="IPR009346">
    <property type="entry name" value="GRIM-19"/>
</dbReference>
<keyword evidence="4" id="KW-0679">Respiratory chain</keyword>
<evidence type="ECO:0000313" key="13">
    <source>
        <dbReference type="EMBL" id="CEL59758.1"/>
    </source>
</evidence>
<reference evidence="13 14" key="1">
    <citation type="submission" date="2014-11" db="EMBL/GenBank/DDBJ databases">
        <authorList>
            <person name="Wibberg Daniel"/>
        </authorList>
    </citation>
    <scope>NUCLEOTIDE SEQUENCE [LARGE SCALE GENOMIC DNA]</scope>
    <source>
        <strain evidence="13">Rhizoctonia solani AG1-IB 7/3/14</strain>
    </source>
</reference>
<dbReference type="EMBL" id="LN679103">
    <property type="protein sequence ID" value="CEL59758.1"/>
    <property type="molecule type" value="Genomic_DNA"/>
</dbReference>
<evidence type="ECO:0000256" key="10">
    <source>
        <dbReference type="ARBA" id="ARBA00023136"/>
    </source>
</evidence>
<evidence type="ECO:0000256" key="9">
    <source>
        <dbReference type="ARBA" id="ARBA00023128"/>
    </source>
</evidence>
<name>A0A0B7FU51_THACB</name>
<evidence type="ECO:0000313" key="14">
    <source>
        <dbReference type="Proteomes" id="UP000059188"/>
    </source>
</evidence>
<keyword evidence="5 12" id="KW-0812">Transmembrane</keyword>
<keyword evidence="3" id="KW-0813">Transport</keyword>
<feature type="region of interest" description="Disordered" evidence="11">
    <location>
        <begin position="219"/>
        <end position="240"/>
    </location>
</feature>
<feature type="compositionally biased region" description="Low complexity" evidence="11">
    <location>
        <begin position="324"/>
        <end position="337"/>
    </location>
</feature>